<dbReference type="InterPro" id="IPR013519">
    <property type="entry name" value="Int_alpha_beta-p"/>
</dbReference>
<dbReference type="InterPro" id="IPR000413">
    <property type="entry name" value="Integrin_alpha"/>
</dbReference>
<dbReference type="EMBL" id="CP033073">
    <property type="protein sequence ID" value="AYN43838.1"/>
    <property type="molecule type" value="Genomic_DNA"/>
</dbReference>
<dbReference type="PANTHER" id="PTHR23221">
    <property type="entry name" value="GLYCOSYLPHOSPHATIDYLINOSITOL PHOSPHOLIPASE D"/>
    <property type="match status" value="1"/>
</dbReference>
<dbReference type="GO" id="GO:0004621">
    <property type="term" value="F:glycosylphosphatidylinositol phospholipase D activity"/>
    <property type="evidence" value="ECO:0007669"/>
    <property type="project" value="TreeGrafter"/>
</dbReference>
<accession>A0A3G2JN19</accession>
<evidence type="ECO:0000313" key="7">
    <source>
        <dbReference type="Proteomes" id="UP000268329"/>
    </source>
</evidence>
<sequence length="482" mass="46728">MTLATTLALAAGALALPAVAVPAQAAPAPAVSGKHLHDDFNGDGYADLAVTAPSATVSGQQGAGYVAVVYGSASGLKTSTRQVLSQNSAGVPGSAEAGDRFGSAVATADLDRDGYADLVVGAGGEDTSAGPDAGSVVVLWGGAKGLSGGVTLAGGTEYGALGDRGRLTVGDVDGNGAPDVVTVVNAHDLRVLNGPFGRNGATTHASELVTGPFDSRVLDLAAGDLDGDGITDIAAAENDGDEWDARHVVYWTGTHDGLLPYTLVSGAGTGLQGGEHLAVGDVNRDGYADLVVGRAVEGADSDVDTPLAKGGRIAWIPGTAKGPDGTKAVLVNLDTAGVPGTAERGSGFGTGLSVADIDGDHYADIAVGAPGISPGGRVITLPGTAKGPTGSGAKMFGQDTTGVPGTGEPGDAFGSAVRLVDADGDGRAELAVGAPGENAKAGAVWVLRGTTRGITPSGSFSFASGTLGTVAAGGALGAGLGS</sequence>
<evidence type="ECO:0000256" key="4">
    <source>
        <dbReference type="ARBA" id="ARBA00023180"/>
    </source>
</evidence>
<dbReference type="Proteomes" id="UP000268329">
    <property type="component" value="Chromosome"/>
</dbReference>
<dbReference type="AlphaFoldDB" id="A0A3G2JN19"/>
<evidence type="ECO:0000256" key="1">
    <source>
        <dbReference type="ARBA" id="ARBA00022729"/>
    </source>
</evidence>
<dbReference type="SMART" id="SM00191">
    <property type="entry name" value="Int_alpha"/>
    <property type="match status" value="5"/>
</dbReference>
<keyword evidence="3" id="KW-0378">Hydrolase</keyword>
<dbReference type="GO" id="GO:0031012">
    <property type="term" value="C:extracellular matrix"/>
    <property type="evidence" value="ECO:0007669"/>
    <property type="project" value="TreeGrafter"/>
</dbReference>
<feature type="chain" id="PRO_5018023224" evidence="5">
    <location>
        <begin position="26"/>
        <end position="482"/>
    </location>
</feature>
<dbReference type="Pfam" id="PF13517">
    <property type="entry name" value="FG-GAP_3"/>
    <property type="match status" value="1"/>
</dbReference>
<dbReference type="PROSITE" id="PS51470">
    <property type="entry name" value="FG_GAP"/>
    <property type="match status" value="3"/>
</dbReference>
<dbReference type="PANTHER" id="PTHR23221:SF7">
    <property type="entry name" value="PHOSPHATIDYLINOSITOL-GLYCAN-SPECIFIC PHOSPHOLIPASE D"/>
    <property type="match status" value="1"/>
</dbReference>
<feature type="signal peptide" evidence="5">
    <location>
        <begin position="1"/>
        <end position="25"/>
    </location>
</feature>
<keyword evidence="1 5" id="KW-0732">Signal</keyword>
<keyword evidence="4" id="KW-0325">Glycoprotein</keyword>
<organism evidence="6 7">
    <name type="scientific">Streptomyces dangxiongensis</name>
    <dbReference type="NCBI Taxonomy" id="1442032"/>
    <lineage>
        <taxon>Bacteria</taxon>
        <taxon>Bacillati</taxon>
        <taxon>Actinomycetota</taxon>
        <taxon>Actinomycetes</taxon>
        <taxon>Kitasatosporales</taxon>
        <taxon>Streptomycetaceae</taxon>
        <taxon>Streptomyces</taxon>
    </lineage>
</organism>
<evidence type="ECO:0000256" key="3">
    <source>
        <dbReference type="ARBA" id="ARBA00022801"/>
    </source>
</evidence>
<keyword evidence="7" id="KW-1185">Reference proteome</keyword>
<name>A0A3G2JN19_9ACTN</name>
<evidence type="ECO:0000313" key="6">
    <source>
        <dbReference type="EMBL" id="AYN43838.1"/>
    </source>
</evidence>
<dbReference type="SUPFAM" id="SSF69318">
    <property type="entry name" value="Integrin alpha N-terminal domain"/>
    <property type="match status" value="2"/>
</dbReference>
<dbReference type="Gene3D" id="2.130.10.130">
    <property type="entry name" value="Integrin alpha, N-terminal"/>
    <property type="match status" value="4"/>
</dbReference>
<reference evidence="6 7" key="1">
    <citation type="submission" date="2018-10" db="EMBL/GenBank/DDBJ databases">
        <title>The genome of Streptomyces dangxiongensis Z022.</title>
        <authorList>
            <person name="Zhang B."/>
        </authorList>
    </citation>
    <scope>NUCLEOTIDE SEQUENCE [LARGE SCALE GENOMIC DNA]</scope>
    <source>
        <strain evidence="6 7">Z022</strain>
    </source>
</reference>
<dbReference type="GO" id="GO:0008305">
    <property type="term" value="C:integrin complex"/>
    <property type="evidence" value="ECO:0007669"/>
    <property type="project" value="InterPro"/>
</dbReference>
<keyword evidence="2" id="KW-0677">Repeat</keyword>
<protein>
    <submittedName>
        <fullName evidence="6">VCBS repeat-containing protein</fullName>
    </submittedName>
</protein>
<dbReference type="InterPro" id="IPR028994">
    <property type="entry name" value="Integrin_alpha_N"/>
</dbReference>
<dbReference type="Pfam" id="PF01839">
    <property type="entry name" value="FG-GAP"/>
    <property type="match status" value="4"/>
</dbReference>
<proteinExistence type="predicted"/>
<dbReference type="GO" id="GO:0005615">
    <property type="term" value="C:extracellular space"/>
    <property type="evidence" value="ECO:0007669"/>
    <property type="project" value="TreeGrafter"/>
</dbReference>
<evidence type="ECO:0000256" key="5">
    <source>
        <dbReference type="SAM" id="SignalP"/>
    </source>
</evidence>
<dbReference type="KEGG" id="sdd:D9753_23725"/>
<evidence type="ECO:0000256" key="2">
    <source>
        <dbReference type="ARBA" id="ARBA00022737"/>
    </source>
</evidence>
<dbReference type="InterPro" id="IPR013517">
    <property type="entry name" value="FG-GAP"/>
</dbReference>
<dbReference type="OrthoDB" id="344301at2"/>
<dbReference type="GO" id="GO:0007155">
    <property type="term" value="P:cell adhesion"/>
    <property type="evidence" value="ECO:0007669"/>
    <property type="project" value="InterPro"/>
</dbReference>
<dbReference type="PRINTS" id="PR01185">
    <property type="entry name" value="INTEGRINA"/>
</dbReference>
<gene>
    <name evidence="6" type="ORF">D9753_23725</name>
</gene>